<comment type="caution">
    <text evidence="1">The sequence shown here is derived from an EMBL/GenBank/DDBJ whole genome shotgun (WGS) entry which is preliminary data.</text>
</comment>
<dbReference type="EMBL" id="VFPH01000001">
    <property type="protein sequence ID" value="TQM44114.1"/>
    <property type="molecule type" value="Genomic_DNA"/>
</dbReference>
<dbReference type="Proteomes" id="UP000319818">
    <property type="component" value="Unassembled WGS sequence"/>
</dbReference>
<proteinExistence type="predicted"/>
<organism evidence="1 2">
    <name type="scientific">Pseudonocardia cypriaca</name>
    <dbReference type="NCBI Taxonomy" id="882449"/>
    <lineage>
        <taxon>Bacteria</taxon>
        <taxon>Bacillati</taxon>
        <taxon>Actinomycetota</taxon>
        <taxon>Actinomycetes</taxon>
        <taxon>Pseudonocardiales</taxon>
        <taxon>Pseudonocardiaceae</taxon>
        <taxon>Pseudonocardia</taxon>
    </lineage>
</organism>
<evidence type="ECO:0000313" key="2">
    <source>
        <dbReference type="Proteomes" id="UP000319818"/>
    </source>
</evidence>
<gene>
    <name evidence="1" type="ORF">FB388_1476</name>
</gene>
<protein>
    <submittedName>
        <fullName evidence="1">Excisionase family DNA binding protein</fullName>
    </submittedName>
</protein>
<evidence type="ECO:0000313" key="1">
    <source>
        <dbReference type="EMBL" id="TQM44114.1"/>
    </source>
</evidence>
<dbReference type="RefSeq" id="WP_246121712.1">
    <property type="nucleotide sequence ID" value="NZ_VFPH01000001.1"/>
</dbReference>
<accession>A0A543GDG6</accession>
<reference evidence="1 2" key="1">
    <citation type="submission" date="2019-06" db="EMBL/GenBank/DDBJ databases">
        <title>Sequencing the genomes of 1000 actinobacteria strains.</title>
        <authorList>
            <person name="Klenk H.-P."/>
        </authorList>
    </citation>
    <scope>NUCLEOTIDE SEQUENCE [LARGE SCALE GENOMIC DNA]</scope>
    <source>
        <strain evidence="1 2">DSM 45511</strain>
    </source>
</reference>
<name>A0A543GDG6_9PSEU</name>
<keyword evidence="2" id="KW-1185">Reference proteome</keyword>
<dbReference type="AlphaFoldDB" id="A0A543GDG6"/>
<sequence>MSLARKRQMLSIEQAEEYTGYSDLIIKRAIKRGELKGERPGGSKFARLYFEQAELDRWLAAIEVDAEAQ</sequence>